<keyword evidence="1" id="KW-0472">Membrane</keyword>
<evidence type="ECO:0000313" key="2">
    <source>
        <dbReference type="EMBL" id="EKO24283.1"/>
    </source>
</evidence>
<dbReference type="Proteomes" id="UP000006324">
    <property type="component" value="Unassembled WGS sequence"/>
</dbReference>
<feature type="transmembrane region" description="Helical" evidence="1">
    <location>
        <begin position="17"/>
        <end position="34"/>
    </location>
</feature>
<comment type="caution">
    <text evidence="2">The sequence shown here is derived from an EMBL/GenBank/DDBJ whole genome shotgun (WGS) entry which is preliminary data.</text>
</comment>
<sequence>MYPDTKYFTSFDVVKEIIFKVILLLISVFLYRTVSAFT</sequence>
<name>A0A0F6H7S1_LEPIR</name>
<reference evidence="2 3" key="1">
    <citation type="submission" date="2012-09" db="EMBL/GenBank/DDBJ databases">
        <authorList>
            <person name="Harkins D.M."/>
            <person name="Durkin A.S."/>
            <person name="Brinkac L.M."/>
            <person name="Selengut J.D."/>
            <person name="Sanka R."/>
            <person name="DePew J."/>
            <person name="Purushe J."/>
            <person name="Chanthongthip A."/>
            <person name="Lattana O."/>
            <person name="Phetsouvanh R."/>
            <person name="Newton P.N."/>
            <person name="Vinetz J.M."/>
            <person name="Sutton G.G."/>
            <person name="Nelson W.C."/>
            <person name="Fouts D.E."/>
        </authorList>
    </citation>
    <scope>NUCLEOTIDE SEQUENCE [LARGE SCALE GENOMIC DNA]</scope>
    <source>
        <strain evidence="2 3">UI 12621</strain>
    </source>
</reference>
<gene>
    <name evidence="2" type="ORF">LEP1GSC104_2567</name>
</gene>
<dbReference type="EMBL" id="AHNQ02000034">
    <property type="protein sequence ID" value="EKO24283.1"/>
    <property type="molecule type" value="Genomic_DNA"/>
</dbReference>
<keyword evidence="1" id="KW-1133">Transmembrane helix</keyword>
<proteinExistence type="predicted"/>
<evidence type="ECO:0000313" key="3">
    <source>
        <dbReference type="Proteomes" id="UP000006324"/>
    </source>
</evidence>
<evidence type="ECO:0000256" key="1">
    <source>
        <dbReference type="SAM" id="Phobius"/>
    </source>
</evidence>
<keyword evidence="1" id="KW-0812">Transmembrane</keyword>
<dbReference type="AlphaFoldDB" id="A0A0F6H7S1"/>
<organism evidence="2 3">
    <name type="scientific">Leptospira interrogans str. UI 12621</name>
    <dbReference type="NCBI Taxonomy" id="1049937"/>
    <lineage>
        <taxon>Bacteria</taxon>
        <taxon>Pseudomonadati</taxon>
        <taxon>Spirochaetota</taxon>
        <taxon>Spirochaetia</taxon>
        <taxon>Leptospirales</taxon>
        <taxon>Leptospiraceae</taxon>
        <taxon>Leptospira</taxon>
    </lineage>
</organism>
<protein>
    <submittedName>
        <fullName evidence="2">Uncharacterized protein</fullName>
    </submittedName>
</protein>
<accession>A0A0F6H7S1</accession>